<evidence type="ECO:0000313" key="4">
    <source>
        <dbReference type="Proteomes" id="UP000645828"/>
    </source>
</evidence>
<dbReference type="Proteomes" id="UP000645828">
    <property type="component" value="Unassembled WGS sequence"/>
</dbReference>
<comment type="caution">
    <text evidence="3">The sequence shown here is derived from an EMBL/GenBank/DDBJ whole genome shotgun (WGS) entry which is preliminary data.</text>
</comment>
<protein>
    <submittedName>
        <fullName evidence="3">(raccoon dog) hypothetical protein</fullName>
    </submittedName>
</protein>
<proteinExistence type="predicted"/>
<accession>A0A811Z078</accession>
<feature type="domain" description="Small ribosomal subunit protein uS2 C-terminal" evidence="2">
    <location>
        <begin position="18"/>
        <end position="76"/>
    </location>
</feature>
<organism evidence="3 4">
    <name type="scientific">Nyctereutes procyonoides</name>
    <name type="common">Raccoon dog</name>
    <name type="synonym">Canis procyonoides</name>
    <dbReference type="NCBI Taxonomy" id="34880"/>
    <lineage>
        <taxon>Eukaryota</taxon>
        <taxon>Metazoa</taxon>
        <taxon>Chordata</taxon>
        <taxon>Craniata</taxon>
        <taxon>Vertebrata</taxon>
        <taxon>Euteleostomi</taxon>
        <taxon>Mammalia</taxon>
        <taxon>Eutheria</taxon>
        <taxon>Laurasiatheria</taxon>
        <taxon>Carnivora</taxon>
        <taxon>Caniformia</taxon>
        <taxon>Canidae</taxon>
        <taxon>Nyctereutes</taxon>
    </lineage>
</organism>
<dbReference type="EMBL" id="CAJHUB010000754">
    <property type="protein sequence ID" value="CAD7681752.1"/>
    <property type="molecule type" value="Genomic_DNA"/>
</dbReference>
<reference evidence="3" key="1">
    <citation type="submission" date="2020-12" db="EMBL/GenBank/DDBJ databases">
        <authorList>
            <consortium name="Molecular Ecology Group"/>
        </authorList>
    </citation>
    <scope>NUCLEOTIDE SEQUENCE</scope>
    <source>
        <strain evidence="3">TBG_1078</strain>
    </source>
</reference>
<dbReference type="InterPro" id="IPR032281">
    <property type="entry name" value="Ribosomal_uS2_C"/>
</dbReference>
<evidence type="ECO:0000313" key="3">
    <source>
        <dbReference type="EMBL" id="CAD7681752.1"/>
    </source>
</evidence>
<gene>
    <name evidence="3" type="ORF">NYPRO_LOCUS14544</name>
</gene>
<feature type="region of interest" description="Disordered" evidence="1">
    <location>
        <begin position="49"/>
        <end position="90"/>
    </location>
</feature>
<dbReference type="Pfam" id="PF16122">
    <property type="entry name" value="40S_SA_C"/>
    <property type="match status" value="1"/>
</dbReference>
<name>A0A811Z078_NYCPR</name>
<keyword evidence="4" id="KW-1185">Reference proteome</keyword>
<evidence type="ECO:0000259" key="2">
    <source>
        <dbReference type="Pfam" id="PF16122"/>
    </source>
</evidence>
<sequence length="122" mass="13029">MHGTTSHEHPWKVAHESYLFRDPAEIVKEEQAAAEKAVAKEEFQGQCTAPAPEFTGAQPEAADWSEGGQVCSAPSQRPLLGPGAPSWPPKTGLLVVARGWGWGQGEVDGSGQKVQTSHCKIN</sequence>
<dbReference type="AlphaFoldDB" id="A0A811Z078"/>
<evidence type="ECO:0000256" key="1">
    <source>
        <dbReference type="SAM" id="MobiDB-lite"/>
    </source>
</evidence>